<keyword evidence="9" id="KW-1185">Reference proteome</keyword>
<keyword evidence="6" id="KW-0732">Signal</keyword>
<evidence type="ECO:0000256" key="4">
    <source>
        <dbReference type="ARBA" id="ARBA00023004"/>
    </source>
</evidence>
<accession>A0ABD3ME22</accession>
<evidence type="ECO:0000259" key="7">
    <source>
        <dbReference type="PROSITE" id="PS50903"/>
    </source>
</evidence>
<keyword evidence="4" id="KW-0408">Iron</keyword>
<dbReference type="Gene3D" id="2.20.28.10">
    <property type="match status" value="1"/>
</dbReference>
<sequence length="202" mass="22103">MSPLLHQLAATAVCLFSLSSEAFAPPSYNRVAPSLPATSRRHHFQILRMSESDDESTSSSAATTTALVDEPPMDAATKLALEKQRKADELRAQEVFMKRSTGLHKCSNCDWEYNPEKGDSFLIGGMIKPGTEFVDLPSNWRCPTCRASKDSFVEVVETIPGFEVNQGYGFGTNSMTSGQKNTLIWGSMAAFFLLFIGGYALS</sequence>
<dbReference type="InterPro" id="IPR024935">
    <property type="entry name" value="Rubredoxin_dom"/>
</dbReference>
<keyword evidence="1" id="KW-0813">Transport</keyword>
<evidence type="ECO:0000313" key="9">
    <source>
        <dbReference type="Proteomes" id="UP001530293"/>
    </source>
</evidence>
<keyword evidence="5" id="KW-0812">Transmembrane</keyword>
<dbReference type="InterPro" id="IPR050526">
    <property type="entry name" value="Rubredoxin_ET"/>
</dbReference>
<comment type="caution">
    <text evidence="8">The sequence shown here is derived from an EMBL/GenBank/DDBJ whole genome shotgun (WGS) entry which is preliminary data.</text>
</comment>
<feature type="domain" description="Rubredoxin-like" evidence="7">
    <location>
        <begin position="101"/>
        <end position="155"/>
    </location>
</feature>
<feature type="transmembrane region" description="Helical" evidence="5">
    <location>
        <begin position="183"/>
        <end position="201"/>
    </location>
</feature>
<feature type="signal peptide" evidence="6">
    <location>
        <begin position="1"/>
        <end position="24"/>
    </location>
</feature>
<proteinExistence type="predicted"/>
<dbReference type="Proteomes" id="UP001530293">
    <property type="component" value="Unassembled WGS sequence"/>
</dbReference>
<organism evidence="8 9">
    <name type="scientific">Discostella pseudostelligera</name>
    <dbReference type="NCBI Taxonomy" id="259834"/>
    <lineage>
        <taxon>Eukaryota</taxon>
        <taxon>Sar</taxon>
        <taxon>Stramenopiles</taxon>
        <taxon>Ochrophyta</taxon>
        <taxon>Bacillariophyta</taxon>
        <taxon>Coscinodiscophyceae</taxon>
        <taxon>Thalassiosirophycidae</taxon>
        <taxon>Stephanodiscales</taxon>
        <taxon>Stephanodiscaceae</taxon>
        <taxon>Discostella</taxon>
    </lineage>
</organism>
<dbReference type="InterPro" id="IPR024934">
    <property type="entry name" value="Rubredoxin-like_dom"/>
</dbReference>
<dbReference type="PANTHER" id="PTHR47627">
    <property type="entry name" value="RUBREDOXIN"/>
    <property type="match status" value="1"/>
</dbReference>
<keyword evidence="5" id="KW-0472">Membrane</keyword>
<dbReference type="PROSITE" id="PS50903">
    <property type="entry name" value="RUBREDOXIN_LIKE"/>
    <property type="match status" value="1"/>
</dbReference>
<dbReference type="PANTHER" id="PTHR47627:SF1">
    <property type="entry name" value="RUBREDOXIN-1-RELATED"/>
    <property type="match status" value="1"/>
</dbReference>
<evidence type="ECO:0000313" key="8">
    <source>
        <dbReference type="EMBL" id="KAL3761852.1"/>
    </source>
</evidence>
<dbReference type="CDD" id="cd00730">
    <property type="entry name" value="rubredoxin"/>
    <property type="match status" value="1"/>
</dbReference>
<dbReference type="Pfam" id="PF00301">
    <property type="entry name" value="Rubredoxin"/>
    <property type="match status" value="1"/>
</dbReference>
<evidence type="ECO:0000256" key="1">
    <source>
        <dbReference type="ARBA" id="ARBA00022448"/>
    </source>
</evidence>
<keyword evidence="5" id="KW-1133">Transmembrane helix</keyword>
<reference evidence="8 9" key="1">
    <citation type="submission" date="2024-10" db="EMBL/GenBank/DDBJ databases">
        <title>Updated reference genomes for cyclostephanoid diatoms.</title>
        <authorList>
            <person name="Roberts W.R."/>
            <person name="Alverson A.J."/>
        </authorList>
    </citation>
    <scope>NUCLEOTIDE SEQUENCE [LARGE SCALE GENOMIC DNA]</scope>
    <source>
        <strain evidence="8 9">AJA232-27</strain>
    </source>
</reference>
<name>A0ABD3ME22_9STRA</name>
<dbReference type="EMBL" id="JALLBG020000146">
    <property type="protein sequence ID" value="KAL3761852.1"/>
    <property type="molecule type" value="Genomic_DNA"/>
</dbReference>
<evidence type="ECO:0000256" key="3">
    <source>
        <dbReference type="ARBA" id="ARBA00022982"/>
    </source>
</evidence>
<feature type="chain" id="PRO_5044755515" description="Rubredoxin-like domain-containing protein" evidence="6">
    <location>
        <begin position="25"/>
        <end position="202"/>
    </location>
</feature>
<keyword evidence="2" id="KW-0479">Metal-binding</keyword>
<evidence type="ECO:0000256" key="5">
    <source>
        <dbReference type="SAM" id="Phobius"/>
    </source>
</evidence>
<dbReference type="AlphaFoldDB" id="A0ABD3ME22"/>
<dbReference type="SUPFAM" id="SSF57802">
    <property type="entry name" value="Rubredoxin-like"/>
    <property type="match status" value="1"/>
</dbReference>
<gene>
    <name evidence="8" type="ORF">ACHAWU_009017</name>
</gene>
<dbReference type="GO" id="GO:0046872">
    <property type="term" value="F:metal ion binding"/>
    <property type="evidence" value="ECO:0007669"/>
    <property type="project" value="UniProtKB-KW"/>
</dbReference>
<evidence type="ECO:0000256" key="6">
    <source>
        <dbReference type="SAM" id="SignalP"/>
    </source>
</evidence>
<protein>
    <recommendedName>
        <fullName evidence="7">Rubredoxin-like domain-containing protein</fullName>
    </recommendedName>
</protein>
<keyword evidence="3" id="KW-0249">Electron transport</keyword>
<evidence type="ECO:0000256" key="2">
    <source>
        <dbReference type="ARBA" id="ARBA00022723"/>
    </source>
</evidence>